<dbReference type="InterPro" id="IPR037171">
    <property type="entry name" value="NagB/RpiA_transferase-like"/>
</dbReference>
<dbReference type="PANTHER" id="PTHR43682:SF1">
    <property type="entry name" value="LACTATE UTILIZATION PROTEIN C"/>
    <property type="match status" value="1"/>
</dbReference>
<dbReference type="InterPro" id="IPR024185">
    <property type="entry name" value="FTHF_cligase-like_sf"/>
</dbReference>
<dbReference type="GO" id="GO:0006089">
    <property type="term" value="P:lactate metabolic process"/>
    <property type="evidence" value="ECO:0007669"/>
    <property type="project" value="UniProtKB-UniRule"/>
</dbReference>
<feature type="domain" description="LUD" evidence="2">
    <location>
        <begin position="55"/>
        <end position="236"/>
    </location>
</feature>
<evidence type="ECO:0000313" key="4">
    <source>
        <dbReference type="Proteomes" id="UP000001283"/>
    </source>
</evidence>
<comment type="similarity">
    <text evidence="1">Belongs to the LutC/YkgG family.</text>
</comment>
<protein>
    <recommendedName>
        <fullName evidence="1">Lactate utilization protein C</fullName>
    </recommendedName>
</protein>
<name>A0A8D3X369_PRIMW</name>
<dbReference type="EMBL" id="CP003017">
    <property type="protein sequence ID" value="AEN90875.1"/>
    <property type="molecule type" value="Genomic_DNA"/>
</dbReference>
<gene>
    <name evidence="1" type="primary">lutC</name>
    <name evidence="3" type="ORF">BMWSH_3995</name>
</gene>
<dbReference type="HAMAP" id="MF_02104">
    <property type="entry name" value="LutC"/>
    <property type="match status" value="1"/>
</dbReference>
<evidence type="ECO:0000313" key="3">
    <source>
        <dbReference type="EMBL" id="AEN90875.1"/>
    </source>
</evidence>
<evidence type="ECO:0000256" key="1">
    <source>
        <dbReference type="HAMAP-Rule" id="MF_02104"/>
    </source>
</evidence>
<dbReference type="InterPro" id="IPR003741">
    <property type="entry name" value="LUD_dom"/>
</dbReference>
<comment type="function">
    <text evidence="1">Is involved in L-lactate degradation and allows cells to grow with lactate as the sole carbon source.</text>
</comment>
<dbReference type="AlphaFoldDB" id="A0A8D3X369"/>
<dbReference type="InterPro" id="IPR022823">
    <property type="entry name" value="LutC"/>
</dbReference>
<proteinExistence type="inferred from homology"/>
<evidence type="ECO:0000259" key="2">
    <source>
        <dbReference type="Pfam" id="PF02589"/>
    </source>
</evidence>
<dbReference type="Gene3D" id="3.40.50.10420">
    <property type="entry name" value="NagB/RpiA/CoA transferase-like"/>
    <property type="match status" value="1"/>
</dbReference>
<dbReference type="Proteomes" id="UP000001283">
    <property type="component" value="Chromosome"/>
</dbReference>
<dbReference type="KEGG" id="bmh:BMWSH_3995"/>
<dbReference type="Pfam" id="PF02589">
    <property type="entry name" value="LUD_dom"/>
    <property type="match status" value="1"/>
</dbReference>
<sequence length="239" mass="26586">MMMNGSIQNRDSFLDNIAANLKRSRRTSGVVKPQWKHAPQHEVYRSYSPDQLKKELENHCERIHTRYVETSSQHLPAVLEEAVANYGNGLVSTWNDPRFSEYGLNLLMEKWETSSSLHVWNSAKGDENIKLAEQANVGITFSDLTLAESGTVVLFSSAEKGRSVSLLPATYIAIIPQSSIVPRMTQAAEMIHEKVERGETIASCINFITGPSNSADIEMNLVVGVHGPIQATYIVVNDR</sequence>
<organism evidence="3 4">
    <name type="scientific">Priestia megaterium (strain WSH-002)</name>
    <name type="common">Bacillus megaterium</name>
    <dbReference type="NCBI Taxonomy" id="1006007"/>
    <lineage>
        <taxon>Bacteria</taxon>
        <taxon>Bacillati</taxon>
        <taxon>Bacillota</taxon>
        <taxon>Bacilli</taxon>
        <taxon>Bacillales</taxon>
        <taxon>Bacillaceae</taxon>
        <taxon>Priestia</taxon>
    </lineage>
</organism>
<reference evidence="3 4" key="1">
    <citation type="journal article" date="2011" name="J. Bacteriol.">
        <title>Complete genome sequence of the industrial strain Bacillus megaterium WSH-002.</title>
        <authorList>
            <person name="Liu L."/>
            <person name="Li Y."/>
            <person name="Zhang J."/>
            <person name="Zou W."/>
            <person name="Zhou Z."/>
            <person name="Liu J."/>
            <person name="Li X."/>
            <person name="Wang L."/>
            <person name="Chen J."/>
        </authorList>
    </citation>
    <scope>NUCLEOTIDE SEQUENCE [LARGE SCALE GENOMIC DNA]</scope>
    <source>
        <strain evidence="3 4">WSH-002</strain>
    </source>
</reference>
<accession>A0A8D3X369</accession>
<dbReference type="SUPFAM" id="SSF100950">
    <property type="entry name" value="NagB/RpiA/CoA transferase-like"/>
    <property type="match status" value="1"/>
</dbReference>
<dbReference type="PANTHER" id="PTHR43682">
    <property type="entry name" value="LACTATE UTILIZATION PROTEIN C"/>
    <property type="match status" value="1"/>
</dbReference>